<accession>A0A2G2YJC1</accession>
<dbReference type="Gramene" id="PHT63782">
    <property type="protein sequence ID" value="PHT63782"/>
    <property type="gene ID" value="T459_32311"/>
</dbReference>
<dbReference type="Gramene" id="PHT69829">
    <property type="protein sequence ID" value="PHT69829"/>
    <property type="gene ID" value="T459_24933"/>
</dbReference>
<sequence>MSSGGFHHKFPYYPLRKLKHPPRASPSSKTEIATTEDEIVTTEAEIATTKAADKELDWWFWYRHRWFHPRPWAFAHPPISSDDFRHKFPYHPWPKFKHPPRPSPSKGEKNN</sequence>
<reference evidence="3" key="1">
    <citation type="journal article" date="2014" name="Nat. Genet.">
        <title>Genome sequence of the hot pepper provides insights into the evolution of pungency in Capsicum species.</title>
        <authorList>
            <person name="Kim S."/>
            <person name="Park M."/>
            <person name="Yeom S.I."/>
            <person name="Kim Y.M."/>
            <person name="Lee J.M."/>
            <person name="Lee H.A."/>
            <person name="Seo E."/>
            <person name="Choi J."/>
            <person name="Cheong K."/>
            <person name="Kim K.T."/>
            <person name="Jung K."/>
            <person name="Lee G.W."/>
            <person name="Oh S.K."/>
            <person name="Bae C."/>
            <person name="Kim S.B."/>
            <person name="Lee H.Y."/>
            <person name="Kim S.Y."/>
            <person name="Kim M.S."/>
            <person name="Kang B.C."/>
            <person name="Jo Y.D."/>
            <person name="Yang H.B."/>
            <person name="Jeong H.J."/>
            <person name="Kang W.H."/>
            <person name="Kwon J.K."/>
            <person name="Shin C."/>
            <person name="Lim J.Y."/>
            <person name="Park J.H."/>
            <person name="Huh J.H."/>
            <person name="Kim J.S."/>
            <person name="Kim B.D."/>
            <person name="Cohen O."/>
            <person name="Paran I."/>
            <person name="Suh M.C."/>
            <person name="Lee S.B."/>
            <person name="Kim Y.K."/>
            <person name="Shin Y."/>
            <person name="Noh S.J."/>
            <person name="Park J."/>
            <person name="Seo Y.S."/>
            <person name="Kwon S.Y."/>
            <person name="Kim H.A."/>
            <person name="Park J.M."/>
            <person name="Kim H.J."/>
            <person name="Choi S.B."/>
            <person name="Bosland P.W."/>
            <person name="Reeves G."/>
            <person name="Jo S.H."/>
            <person name="Lee B.W."/>
            <person name="Cho H.T."/>
            <person name="Choi H.S."/>
            <person name="Lee M.S."/>
            <person name="Yu Y."/>
            <person name="Do Choi Y."/>
            <person name="Park B.S."/>
            <person name="van Deynze A."/>
            <person name="Ashrafi H."/>
            <person name="Hill T."/>
            <person name="Kim W.T."/>
            <person name="Pai H.S."/>
            <person name="Ahn H.K."/>
            <person name="Yeam I."/>
            <person name="Giovannoni J.J."/>
            <person name="Rose J.K."/>
            <person name="Sorensen I."/>
            <person name="Lee S.J."/>
            <person name="Kim R.W."/>
            <person name="Choi I.Y."/>
            <person name="Choi B.S."/>
            <person name="Lim J.S."/>
            <person name="Lee Y.H."/>
            <person name="Choi D."/>
        </authorList>
    </citation>
    <scope>NUCLEOTIDE SEQUENCE [LARGE SCALE GENOMIC DNA]</scope>
</reference>
<organism evidence="3 4">
    <name type="scientific">Capsicum annuum</name>
    <name type="common">Capsicum pepper</name>
    <dbReference type="NCBI Taxonomy" id="4072"/>
    <lineage>
        <taxon>Eukaryota</taxon>
        <taxon>Viridiplantae</taxon>
        <taxon>Streptophyta</taxon>
        <taxon>Embryophyta</taxon>
        <taxon>Tracheophyta</taxon>
        <taxon>Spermatophyta</taxon>
        <taxon>Magnoliopsida</taxon>
        <taxon>eudicotyledons</taxon>
        <taxon>Gunneridae</taxon>
        <taxon>Pentapetalae</taxon>
        <taxon>asterids</taxon>
        <taxon>lamiids</taxon>
        <taxon>Solanales</taxon>
        <taxon>Solanaceae</taxon>
        <taxon>Solanoideae</taxon>
        <taxon>Capsiceae</taxon>
        <taxon>Capsicum</taxon>
    </lineage>
</organism>
<comment type="caution">
    <text evidence="3">The sequence shown here is derived from an EMBL/GenBank/DDBJ whole genome shotgun (WGS) entry which is preliminary data.</text>
</comment>
<reference evidence="3 4" key="2">
    <citation type="journal article" date="2017" name="Genome Biol.">
        <title>New reference genome sequences of hot pepper reveal the massive evolution of plant disease-resistance genes by retroduplication.</title>
        <authorList>
            <person name="Kim S."/>
            <person name="Park J."/>
            <person name="Yeom S.I."/>
            <person name="Kim Y.M."/>
            <person name="Seo E."/>
            <person name="Kim K.T."/>
            <person name="Kim M.S."/>
            <person name="Lee J.M."/>
            <person name="Cheong K."/>
            <person name="Shin H.S."/>
            <person name="Kim S.B."/>
            <person name="Han K."/>
            <person name="Lee J."/>
            <person name="Park M."/>
            <person name="Lee H.A."/>
            <person name="Lee H.Y."/>
            <person name="Lee Y."/>
            <person name="Oh S."/>
            <person name="Lee J.H."/>
            <person name="Choi E."/>
            <person name="Choi E."/>
            <person name="Lee S.E."/>
            <person name="Jeon J."/>
            <person name="Kim H."/>
            <person name="Choi G."/>
            <person name="Song H."/>
            <person name="Lee J."/>
            <person name="Lee S.C."/>
            <person name="Kwon J.K."/>
            <person name="Lee H.Y."/>
            <person name="Koo N."/>
            <person name="Hong Y."/>
            <person name="Kim R.W."/>
            <person name="Kang W.H."/>
            <person name="Huh J.H."/>
            <person name="Kang B.C."/>
            <person name="Yang T.J."/>
            <person name="Lee Y.H."/>
            <person name="Bennetzen J.L."/>
            <person name="Choi D."/>
        </authorList>
    </citation>
    <scope>NUCLEOTIDE SEQUENCE [LARGE SCALE GENOMIC DNA]</scope>
    <source>
        <strain evidence="4">cv. CM334</strain>
    </source>
</reference>
<feature type="compositionally biased region" description="Basic residues" evidence="1">
    <location>
        <begin position="1"/>
        <end position="22"/>
    </location>
</feature>
<evidence type="ECO:0000256" key="1">
    <source>
        <dbReference type="SAM" id="MobiDB-lite"/>
    </source>
</evidence>
<keyword evidence="4" id="KW-1185">Reference proteome</keyword>
<dbReference type="Proteomes" id="UP000222542">
    <property type="component" value="Unassembled WGS sequence"/>
</dbReference>
<evidence type="ECO:0000313" key="4">
    <source>
        <dbReference type="Proteomes" id="UP000222542"/>
    </source>
</evidence>
<feature type="region of interest" description="Disordered" evidence="1">
    <location>
        <begin position="1"/>
        <end position="34"/>
    </location>
</feature>
<proteinExistence type="predicted"/>
<dbReference type="EMBL" id="AYRZ02000010">
    <property type="protein sequence ID" value="PHT69829.1"/>
    <property type="molecule type" value="Genomic_DNA"/>
</dbReference>
<evidence type="ECO:0000313" key="2">
    <source>
        <dbReference type="EMBL" id="PHT63782.1"/>
    </source>
</evidence>
<name>A0A2G2YJC1_CAPAN</name>
<dbReference type="AlphaFoldDB" id="A0A2G2YJC1"/>
<dbReference type="EMBL" id="AYRZ02000023">
    <property type="protein sequence ID" value="PHT63782.1"/>
    <property type="molecule type" value="Genomic_DNA"/>
</dbReference>
<evidence type="ECO:0000313" key="3">
    <source>
        <dbReference type="EMBL" id="PHT69829.1"/>
    </source>
</evidence>
<gene>
    <name evidence="3" type="ORF">T459_24933</name>
    <name evidence="2" type="ORF">T459_32311</name>
</gene>
<protein>
    <submittedName>
        <fullName evidence="3">Uncharacterized protein</fullName>
    </submittedName>
</protein>